<proteinExistence type="inferred from homology"/>
<evidence type="ECO:0000256" key="1">
    <source>
        <dbReference type="ARBA" id="ARBA00001946"/>
    </source>
</evidence>
<dbReference type="InterPro" id="IPR041616">
    <property type="entry name" value="PheRS_beta_core"/>
</dbReference>
<dbReference type="InterPro" id="IPR020825">
    <property type="entry name" value="Phe-tRNA_synthase-like_B3/B4"/>
</dbReference>
<dbReference type="InterPro" id="IPR004531">
    <property type="entry name" value="Phe-tRNA-synth_IIc_bsu_arc_euk"/>
</dbReference>
<keyword evidence="11" id="KW-0648">Protein biosynthesis</keyword>
<dbReference type="NCBIfam" id="TIGR00471">
    <property type="entry name" value="pheT_arch"/>
    <property type="match status" value="1"/>
</dbReference>
<dbReference type="SMART" id="SM00873">
    <property type="entry name" value="B3_4"/>
    <property type="match status" value="1"/>
</dbReference>
<dbReference type="EC" id="6.1.1.20" evidence="4"/>
<dbReference type="Pfam" id="PF17759">
    <property type="entry name" value="tRNA_synthFbeta"/>
    <property type="match status" value="1"/>
</dbReference>
<dbReference type="Gene3D" id="3.30.930.10">
    <property type="entry name" value="Bira Bifunctional Protein, Domain 2"/>
    <property type="match status" value="1"/>
</dbReference>
<evidence type="ECO:0000256" key="9">
    <source>
        <dbReference type="ARBA" id="ARBA00022840"/>
    </source>
</evidence>
<keyword evidence="8" id="KW-0547">Nucleotide-binding</keyword>
<feature type="domain" description="B5" evidence="13">
    <location>
        <begin position="273"/>
        <end position="348"/>
    </location>
</feature>
<dbReference type="GO" id="GO:0003723">
    <property type="term" value="F:RNA binding"/>
    <property type="evidence" value="ECO:0007669"/>
    <property type="project" value="InterPro"/>
</dbReference>
<reference evidence="14" key="1">
    <citation type="submission" date="2018-05" db="EMBL/GenBank/DDBJ databases">
        <authorList>
            <person name="Lanie J.A."/>
            <person name="Ng W.-L."/>
            <person name="Kazmierczak K.M."/>
            <person name="Andrzejewski T.M."/>
            <person name="Davidsen T.M."/>
            <person name="Wayne K.J."/>
            <person name="Tettelin H."/>
            <person name="Glass J.I."/>
            <person name="Rusch D."/>
            <person name="Podicherti R."/>
            <person name="Tsui H.-C.T."/>
            <person name="Winkler M.E."/>
        </authorList>
    </citation>
    <scope>NUCLEOTIDE SEQUENCE</scope>
</reference>
<dbReference type="SUPFAM" id="SSF46955">
    <property type="entry name" value="Putative DNA-binding domain"/>
    <property type="match status" value="2"/>
</dbReference>
<dbReference type="PANTHER" id="PTHR10947">
    <property type="entry name" value="PHENYLALANYL-TRNA SYNTHETASE BETA CHAIN AND LEUCINE-RICH REPEAT-CONTAINING PROTEIN 47"/>
    <property type="match status" value="1"/>
</dbReference>
<evidence type="ECO:0000256" key="7">
    <source>
        <dbReference type="ARBA" id="ARBA00022723"/>
    </source>
</evidence>
<evidence type="ECO:0000259" key="13">
    <source>
        <dbReference type="PROSITE" id="PS51483"/>
    </source>
</evidence>
<dbReference type="SUPFAM" id="SSF55681">
    <property type="entry name" value="Class II aaRS and biotin synthetases"/>
    <property type="match status" value="1"/>
</dbReference>
<keyword evidence="7" id="KW-0479">Metal-binding</keyword>
<dbReference type="GO" id="GO:0005524">
    <property type="term" value="F:ATP binding"/>
    <property type="evidence" value="ECO:0007669"/>
    <property type="project" value="UniProtKB-KW"/>
</dbReference>
<dbReference type="AlphaFoldDB" id="A0A381NMG3"/>
<dbReference type="PROSITE" id="PS51483">
    <property type="entry name" value="B5"/>
    <property type="match status" value="1"/>
</dbReference>
<dbReference type="InterPro" id="IPR009061">
    <property type="entry name" value="DNA-bd_dom_put_sf"/>
</dbReference>
<evidence type="ECO:0000256" key="8">
    <source>
        <dbReference type="ARBA" id="ARBA00022741"/>
    </source>
</evidence>
<comment type="cofactor">
    <cofactor evidence="1">
        <name>Mg(2+)</name>
        <dbReference type="ChEBI" id="CHEBI:18420"/>
    </cofactor>
</comment>
<dbReference type="Gene3D" id="3.50.40.10">
    <property type="entry name" value="Phenylalanyl-trna Synthetase, Chain B, domain 3"/>
    <property type="match status" value="1"/>
</dbReference>
<keyword evidence="10" id="KW-0460">Magnesium</keyword>
<evidence type="ECO:0000256" key="2">
    <source>
        <dbReference type="ARBA" id="ARBA00004496"/>
    </source>
</evidence>
<dbReference type="GO" id="GO:0004826">
    <property type="term" value="F:phenylalanine-tRNA ligase activity"/>
    <property type="evidence" value="ECO:0007669"/>
    <property type="project" value="UniProtKB-EC"/>
</dbReference>
<dbReference type="EMBL" id="UINC01000422">
    <property type="protein sequence ID" value="SUZ55018.1"/>
    <property type="molecule type" value="Genomic_DNA"/>
</dbReference>
<evidence type="ECO:0000256" key="3">
    <source>
        <dbReference type="ARBA" id="ARBA00007438"/>
    </source>
</evidence>
<comment type="subcellular location">
    <subcellularLocation>
        <location evidence="2">Cytoplasm</location>
    </subcellularLocation>
</comment>
<dbReference type="InterPro" id="IPR005147">
    <property type="entry name" value="tRNA_synthase_B5-dom"/>
</dbReference>
<name>A0A381NMG3_9ZZZZ</name>
<evidence type="ECO:0000256" key="12">
    <source>
        <dbReference type="ARBA" id="ARBA00023146"/>
    </source>
</evidence>
<evidence type="ECO:0000256" key="6">
    <source>
        <dbReference type="ARBA" id="ARBA00022598"/>
    </source>
</evidence>
<evidence type="ECO:0000313" key="14">
    <source>
        <dbReference type="EMBL" id="SUZ55018.1"/>
    </source>
</evidence>
<keyword evidence="9" id="KW-0067">ATP-binding</keyword>
<dbReference type="Gene3D" id="3.30.56.10">
    <property type="match status" value="2"/>
</dbReference>
<dbReference type="InterPro" id="IPR045864">
    <property type="entry name" value="aa-tRNA-synth_II/BPL/LPL"/>
</dbReference>
<dbReference type="InterPro" id="IPR045060">
    <property type="entry name" value="Phe-tRNA-ligase_IIc_bsu"/>
</dbReference>
<gene>
    <name evidence="14" type="ORF">METZ01_LOCUS7872</name>
</gene>
<dbReference type="GO" id="GO:0009328">
    <property type="term" value="C:phenylalanine-tRNA ligase complex"/>
    <property type="evidence" value="ECO:0007669"/>
    <property type="project" value="TreeGrafter"/>
</dbReference>
<evidence type="ECO:0000256" key="4">
    <source>
        <dbReference type="ARBA" id="ARBA00012814"/>
    </source>
</evidence>
<protein>
    <recommendedName>
        <fullName evidence="4">phenylalanine--tRNA ligase</fullName>
        <ecNumber evidence="4">6.1.1.20</ecNumber>
    </recommendedName>
</protein>
<organism evidence="14">
    <name type="scientific">marine metagenome</name>
    <dbReference type="NCBI Taxonomy" id="408172"/>
    <lineage>
        <taxon>unclassified sequences</taxon>
        <taxon>metagenomes</taxon>
        <taxon>ecological metagenomes</taxon>
    </lineage>
</organism>
<evidence type="ECO:0000256" key="5">
    <source>
        <dbReference type="ARBA" id="ARBA00022490"/>
    </source>
</evidence>
<sequence length="534" mass="59520">MPVITIDLTDLNRLLMQPLSPAELSEAIPLLGADIDEISNDEAAIEFFPDRPDLLSTEGVARALRAFMEQSPGLAHCPVAKPKTWLSVEPSITEIRPWFLGGIVRGVALDNVALRSLMELQEKLHVTTGRRRRKASIGIHDLKPLEPPFRFYGCSLHEPAFIPLGYDEPMTPEEILQEHPKGIEYAHILEGEKRYPLIVDSQEQVLSMPPIINGQLTALSEDTTDVLIDVQGLDRQAVETCLNIVTAALVERGGSAEALEIRYPSEKYIVPDMTPRKHRAGHSYLTQLLGWDPGAEQVHRAFRRCGLEPELRNDEWVVQVPAWRADLLHPVDLLEELAIGLEYGKLPEYLPRLATFGMETTSRPRERECREALLGLGFQEVVSLTLSSARAQHELPQREPAGEAHVANPVGEEYHLLRPALLPGLLELLRTNRHHELPQRIFEVGWVVRDHANRLALGWVELNSRAPFSKARATAQAVAQRLGVEGDAQPVEDNMFIAGRCASLGDVLVFGEIHPRVLEGCELGYPAIGGELLW</sequence>
<keyword evidence="6" id="KW-0436">Ligase</keyword>
<evidence type="ECO:0000256" key="11">
    <source>
        <dbReference type="ARBA" id="ARBA00022917"/>
    </source>
</evidence>
<dbReference type="SMART" id="SM00874">
    <property type="entry name" value="B5"/>
    <property type="match status" value="1"/>
</dbReference>
<dbReference type="Pfam" id="PF03484">
    <property type="entry name" value="B5"/>
    <property type="match status" value="1"/>
</dbReference>
<keyword evidence="12" id="KW-0030">Aminoacyl-tRNA synthetase</keyword>
<evidence type="ECO:0000256" key="10">
    <source>
        <dbReference type="ARBA" id="ARBA00022842"/>
    </source>
</evidence>
<dbReference type="InterPro" id="IPR005146">
    <property type="entry name" value="B3/B4_tRNA-bd"/>
</dbReference>
<comment type="similarity">
    <text evidence="3">Belongs to the phenylalanyl-tRNA synthetase beta subunit family. Type 2 subfamily.</text>
</comment>
<dbReference type="GO" id="GO:0006432">
    <property type="term" value="P:phenylalanyl-tRNA aminoacylation"/>
    <property type="evidence" value="ECO:0007669"/>
    <property type="project" value="InterPro"/>
</dbReference>
<dbReference type="PANTHER" id="PTHR10947:SF0">
    <property type="entry name" value="PHENYLALANINE--TRNA LIGASE BETA SUBUNIT"/>
    <property type="match status" value="1"/>
</dbReference>
<accession>A0A381NMG3</accession>
<keyword evidence="5" id="KW-0963">Cytoplasm</keyword>
<dbReference type="GO" id="GO:0000287">
    <property type="term" value="F:magnesium ion binding"/>
    <property type="evidence" value="ECO:0007669"/>
    <property type="project" value="InterPro"/>
</dbReference>